<organism evidence="9 10">
    <name type="scientific">Streptomyces rubellomurinus (strain ATCC 31215)</name>
    <dbReference type="NCBI Taxonomy" id="359131"/>
    <lineage>
        <taxon>Bacteria</taxon>
        <taxon>Bacillati</taxon>
        <taxon>Actinomycetota</taxon>
        <taxon>Actinomycetes</taxon>
        <taxon>Kitasatosporales</taxon>
        <taxon>Streptomycetaceae</taxon>
        <taxon>Streptomyces</taxon>
    </lineage>
</organism>
<evidence type="ECO:0000256" key="2">
    <source>
        <dbReference type="ARBA" id="ARBA00009347"/>
    </source>
</evidence>
<evidence type="ECO:0000259" key="6">
    <source>
        <dbReference type="Pfam" id="PF00441"/>
    </source>
</evidence>
<proteinExistence type="inferred from homology"/>
<accession>A0A0F2TDC8</accession>
<dbReference type="InterPro" id="IPR036250">
    <property type="entry name" value="AcylCo_DH-like_C"/>
</dbReference>
<dbReference type="AlphaFoldDB" id="A0A0F2TDC8"/>
<dbReference type="SUPFAM" id="SSF47203">
    <property type="entry name" value="Acyl-CoA dehydrogenase C-terminal domain-like"/>
    <property type="match status" value="1"/>
</dbReference>
<dbReference type="OrthoDB" id="3504175at2"/>
<feature type="domain" description="Acyl-CoA dehydrogenase/oxidase N-terminal" evidence="8">
    <location>
        <begin position="7"/>
        <end position="108"/>
    </location>
</feature>
<comment type="similarity">
    <text evidence="2 5">Belongs to the acyl-CoA dehydrogenase family.</text>
</comment>
<dbReference type="EMBL" id="JZKH01000060">
    <property type="protein sequence ID" value="KJS59752.1"/>
    <property type="molecule type" value="Genomic_DNA"/>
</dbReference>
<evidence type="ECO:0000313" key="10">
    <source>
        <dbReference type="Proteomes" id="UP000033699"/>
    </source>
</evidence>
<dbReference type="Pfam" id="PF02770">
    <property type="entry name" value="Acyl-CoA_dh_M"/>
    <property type="match status" value="1"/>
</dbReference>
<dbReference type="InterPro" id="IPR006091">
    <property type="entry name" value="Acyl-CoA_Oxase/DH_mid-dom"/>
</dbReference>
<dbReference type="InterPro" id="IPR006089">
    <property type="entry name" value="Acyl-CoA_DH_CS"/>
</dbReference>
<dbReference type="InterPro" id="IPR013786">
    <property type="entry name" value="AcylCoA_DH/ox_N"/>
</dbReference>
<dbReference type="InterPro" id="IPR009075">
    <property type="entry name" value="AcylCo_DH/oxidase_C"/>
</dbReference>
<keyword evidence="5" id="KW-0560">Oxidoreductase</keyword>
<evidence type="ECO:0000256" key="5">
    <source>
        <dbReference type="RuleBase" id="RU362125"/>
    </source>
</evidence>
<evidence type="ECO:0000256" key="1">
    <source>
        <dbReference type="ARBA" id="ARBA00001974"/>
    </source>
</evidence>
<evidence type="ECO:0000256" key="4">
    <source>
        <dbReference type="ARBA" id="ARBA00022827"/>
    </source>
</evidence>
<gene>
    <name evidence="9" type="ORF">VM95_25505</name>
</gene>
<evidence type="ECO:0000256" key="3">
    <source>
        <dbReference type="ARBA" id="ARBA00022630"/>
    </source>
</evidence>
<evidence type="ECO:0000259" key="7">
    <source>
        <dbReference type="Pfam" id="PF02770"/>
    </source>
</evidence>
<dbReference type="PROSITE" id="PS00073">
    <property type="entry name" value="ACYL_COA_DH_2"/>
    <property type="match status" value="1"/>
</dbReference>
<dbReference type="InterPro" id="IPR046373">
    <property type="entry name" value="Acyl-CoA_Oxase/DH_mid-dom_sf"/>
</dbReference>
<comment type="cofactor">
    <cofactor evidence="1 5">
        <name>FAD</name>
        <dbReference type="ChEBI" id="CHEBI:57692"/>
    </cofactor>
</comment>
<evidence type="ECO:0000259" key="8">
    <source>
        <dbReference type="Pfam" id="PF02771"/>
    </source>
</evidence>
<dbReference type="CDD" id="cd00567">
    <property type="entry name" value="ACAD"/>
    <property type="match status" value="1"/>
</dbReference>
<dbReference type="GO" id="GO:0050660">
    <property type="term" value="F:flavin adenine dinucleotide binding"/>
    <property type="evidence" value="ECO:0007669"/>
    <property type="project" value="InterPro"/>
</dbReference>
<dbReference type="Gene3D" id="2.40.110.10">
    <property type="entry name" value="Butyryl-CoA Dehydrogenase, subunit A, domain 2"/>
    <property type="match status" value="1"/>
</dbReference>
<dbReference type="InterPro" id="IPR037069">
    <property type="entry name" value="AcylCoA_DH/ox_N_sf"/>
</dbReference>
<dbReference type="PIRSF" id="PIRSF016578">
    <property type="entry name" value="HsaA"/>
    <property type="match status" value="1"/>
</dbReference>
<dbReference type="InterPro" id="IPR009100">
    <property type="entry name" value="AcylCoA_DH/oxidase_NM_dom_sf"/>
</dbReference>
<protein>
    <submittedName>
        <fullName evidence="9">Acyl-CoA dehydrogenase</fullName>
    </submittedName>
</protein>
<comment type="caution">
    <text evidence="9">The sequence shown here is derived from an EMBL/GenBank/DDBJ whole genome shotgun (WGS) entry which is preliminary data.</text>
</comment>
<dbReference type="Proteomes" id="UP000033699">
    <property type="component" value="Unassembled WGS sequence"/>
</dbReference>
<keyword evidence="3 5" id="KW-0285">Flavoprotein</keyword>
<dbReference type="Pfam" id="PF00441">
    <property type="entry name" value="Acyl-CoA_dh_1"/>
    <property type="match status" value="1"/>
</dbReference>
<dbReference type="RefSeq" id="WP_045700655.1">
    <property type="nucleotide sequence ID" value="NZ_JZKH01000060.1"/>
</dbReference>
<dbReference type="SUPFAM" id="SSF56645">
    <property type="entry name" value="Acyl-CoA dehydrogenase NM domain-like"/>
    <property type="match status" value="1"/>
</dbReference>
<evidence type="ECO:0000313" key="9">
    <source>
        <dbReference type="EMBL" id="KJS59752.1"/>
    </source>
</evidence>
<dbReference type="GO" id="GO:0003995">
    <property type="term" value="F:acyl-CoA dehydrogenase activity"/>
    <property type="evidence" value="ECO:0007669"/>
    <property type="project" value="InterPro"/>
</dbReference>
<feature type="domain" description="Acyl-CoA dehydrogenase/oxidase C-terminal" evidence="6">
    <location>
        <begin position="217"/>
        <end position="375"/>
    </location>
</feature>
<dbReference type="PANTHER" id="PTHR43884:SF12">
    <property type="entry name" value="ISOVALERYL-COA DEHYDROGENASE, MITOCHONDRIAL-RELATED"/>
    <property type="match status" value="1"/>
</dbReference>
<feature type="domain" description="Acyl-CoA oxidase/dehydrogenase middle" evidence="7">
    <location>
        <begin position="118"/>
        <end position="206"/>
    </location>
</feature>
<dbReference type="Pfam" id="PF02771">
    <property type="entry name" value="Acyl-CoA_dh_N"/>
    <property type="match status" value="1"/>
</dbReference>
<dbReference type="Gene3D" id="1.10.540.10">
    <property type="entry name" value="Acyl-CoA dehydrogenase/oxidase, N-terminal domain"/>
    <property type="match status" value="1"/>
</dbReference>
<dbReference type="Gene3D" id="1.20.140.10">
    <property type="entry name" value="Butyryl-CoA Dehydrogenase, subunit A, domain 3"/>
    <property type="match status" value="1"/>
</dbReference>
<sequence>MKPEDLKAVRAFVKEHLDGRHAEFDTFQDKPADVYEKFRETGLANWWLPEELGGRGLSLADGVEIVNELAYGDAGVAFTLFISVLGTSMVQLYGSEELKKRYLAPMAERGSFCATPGSERVAGSELGKIDTLVAVDGDELVITGEKFISTNSDFADFLVVVGRSAEDPEVHHAVLVPRDTPGIEVVKRWNVIGVRASYSYQVSLKGCRVPVANRLEGSGLRLLEIGLNASRILIATTGLGIARRIRDLCMTYAKTKPLRDGTLLENPVFAAKLGQMEMQIDVMKSHLLRAARDYDAVMANPNAADLWHRQGTLKSALTAKMFCGQAGWDVASVGSEMFGGLGYTDESPIGKLMRDMRYISIVEGGDDVLRDLVFSRYVIPVPRRT</sequence>
<dbReference type="PANTHER" id="PTHR43884">
    <property type="entry name" value="ACYL-COA DEHYDROGENASE"/>
    <property type="match status" value="1"/>
</dbReference>
<name>A0A0F2TDC8_STRR3</name>
<keyword evidence="4 5" id="KW-0274">FAD</keyword>
<keyword evidence="10" id="KW-1185">Reference proteome</keyword>
<dbReference type="PATRIC" id="fig|359131.3.peg.6141"/>
<reference evidence="9 10" key="1">
    <citation type="submission" date="2015-02" db="EMBL/GenBank/DDBJ databases">
        <authorList>
            <person name="Ju K.-S."/>
            <person name="Doroghazi J.R."/>
            <person name="Metcalf W."/>
        </authorList>
    </citation>
    <scope>NUCLEOTIDE SEQUENCE [LARGE SCALE GENOMIC DNA]</scope>
    <source>
        <strain evidence="9 10">ATCC 31215</strain>
    </source>
</reference>